<dbReference type="InterPro" id="IPR038911">
    <property type="entry name" value="SCLT1"/>
</dbReference>
<feature type="coiled-coil region" evidence="1">
    <location>
        <begin position="300"/>
        <end position="359"/>
    </location>
</feature>
<dbReference type="PANTHER" id="PTHR35970:SF1">
    <property type="entry name" value="SODIUM CHANNEL AND CLATHRIN LINKER 1"/>
    <property type="match status" value="1"/>
</dbReference>
<proteinExistence type="predicted"/>
<evidence type="ECO:0000313" key="2">
    <source>
        <dbReference type="Proteomes" id="UP000829291"/>
    </source>
</evidence>
<keyword evidence="3" id="KW-0407">Ion channel</keyword>
<keyword evidence="2" id="KW-1185">Reference proteome</keyword>
<feature type="coiled-coil region" evidence="1">
    <location>
        <begin position="549"/>
        <end position="633"/>
    </location>
</feature>
<organism evidence="2 3">
    <name type="scientific">Neodiprion lecontei</name>
    <name type="common">Redheaded pine sawfly</name>
    <dbReference type="NCBI Taxonomy" id="441921"/>
    <lineage>
        <taxon>Eukaryota</taxon>
        <taxon>Metazoa</taxon>
        <taxon>Ecdysozoa</taxon>
        <taxon>Arthropoda</taxon>
        <taxon>Hexapoda</taxon>
        <taxon>Insecta</taxon>
        <taxon>Pterygota</taxon>
        <taxon>Neoptera</taxon>
        <taxon>Endopterygota</taxon>
        <taxon>Hymenoptera</taxon>
        <taxon>Tenthredinoidea</taxon>
        <taxon>Diprionidae</taxon>
        <taxon>Diprioninae</taxon>
        <taxon>Neodiprion</taxon>
    </lineage>
</organism>
<keyword evidence="1" id="KW-0175">Coiled coil</keyword>
<dbReference type="RefSeq" id="XP_046595344.1">
    <property type="nucleotide sequence ID" value="XM_046739388.1"/>
</dbReference>
<keyword evidence="3" id="KW-0406">Ion transport</keyword>
<gene>
    <name evidence="3" type="primary">LOC107221958</name>
</gene>
<accession>A0ABM3G508</accession>
<feature type="coiled-coil region" evidence="1">
    <location>
        <begin position="141"/>
        <end position="196"/>
    </location>
</feature>
<name>A0ABM3G508_NEOLC</name>
<reference evidence="3" key="1">
    <citation type="submission" date="2025-08" db="UniProtKB">
        <authorList>
            <consortium name="RefSeq"/>
        </authorList>
    </citation>
    <scope>IDENTIFICATION</scope>
    <source>
        <tissue evidence="3">Thorax and Abdomen</tissue>
    </source>
</reference>
<protein>
    <submittedName>
        <fullName evidence="3">Sodium channel and clathrin linker 1 isoform X1</fullName>
    </submittedName>
</protein>
<evidence type="ECO:0000256" key="1">
    <source>
        <dbReference type="SAM" id="Coils"/>
    </source>
</evidence>
<sequence length="645" mass="75519">MDFEQGLPLENTEKEGSTIIKEYVITVENLKQELQNCKVEQAALRSQLGNIQESNKATAATVRDTFSKSQINDNGVESLSTKEMISNLQKRITIVQMEKESVFQLWQMALKAIDILEEELRGFHRDGKGTKFYEEQMNGVRETYSDAIKALEAKLVQARENFIKQQTLWETSKDKINVLTTEKDELLRQFLNLQKDSQEKDLAAQQRIETLKAELTLSKSEVRRVTESQIKLEAKLREAQQFIATVVAKDNEAKSKVSEAIELVESAVKEKELALQREARAVEERLALENNVPKIVEEYKTSLETEISKLKEAYERNIKKYALDMKELKVELQQKSTLLDRAQRESRLVEEELNKVRLGSDDFLHHSNAKFLVLQQQLQDAEFKLQVNEETCRKKYTLKIQQLEQHVTELEEKLIATGDQLKRMQKQSCREMEERVREADERTKEAVERYANLERRLARTIDERESVTVELRLLQGNFDRDIKRKDQERRFLENRVRELQEDVRAAASSMEQTAAHGDSLARQINILELELKKKAGIEKLVSDTEHRCKTELIEKMKILQEKCDRRTKELTQHVETHQKLSNKWKEEAKRLTSSFRKRLKELRAKVIALQKENEELNKELLASRYQLAEFREKMIHRYDQGDTPR</sequence>
<evidence type="ECO:0000313" key="3">
    <source>
        <dbReference type="RefSeq" id="XP_046595344.1"/>
    </source>
</evidence>
<keyword evidence="3" id="KW-0813">Transport</keyword>
<dbReference type="Proteomes" id="UP000829291">
    <property type="component" value="Chromosome 1"/>
</dbReference>
<dbReference type="GO" id="GO:0034220">
    <property type="term" value="P:monoatomic ion transmembrane transport"/>
    <property type="evidence" value="ECO:0007669"/>
    <property type="project" value="UniProtKB-KW"/>
</dbReference>
<feature type="coiled-coil region" evidence="1">
    <location>
        <begin position="393"/>
        <end position="509"/>
    </location>
</feature>
<feature type="coiled-coil region" evidence="1">
    <location>
        <begin position="20"/>
        <end position="47"/>
    </location>
</feature>
<dbReference type="PANTHER" id="PTHR35970">
    <property type="entry name" value="SODIUM CHANNEL AND CLATHRIN LINKER 1"/>
    <property type="match status" value="1"/>
</dbReference>
<dbReference type="GeneID" id="107221958"/>